<accession>A0A183A9P8</accession>
<evidence type="ECO:0000313" key="2">
    <source>
        <dbReference type="Proteomes" id="UP000272942"/>
    </source>
</evidence>
<evidence type="ECO:0000313" key="1">
    <source>
        <dbReference type="EMBL" id="VDP70217.1"/>
    </source>
</evidence>
<name>A0A183A9P8_9TREM</name>
<keyword evidence="2" id="KW-1185">Reference proteome</keyword>
<gene>
    <name evidence="1" type="ORF">ECPE_LOCUS3683</name>
</gene>
<reference evidence="1 2" key="2">
    <citation type="submission" date="2018-11" db="EMBL/GenBank/DDBJ databases">
        <authorList>
            <consortium name="Pathogen Informatics"/>
        </authorList>
    </citation>
    <scope>NUCLEOTIDE SEQUENCE [LARGE SCALE GENOMIC DNA]</scope>
    <source>
        <strain evidence="1 2">Egypt</strain>
    </source>
</reference>
<dbReference type="EMBL" id="UZAN01040595">
    <property type="protein sequence ID" value="VDP70217.1"/>
    <property type="molecule type" value="Genomic_DNA"/>
</dbReference>
<reference evidence="3" key="1">
    <citation type="submission" date="2016-06" db="UniProtKB">
        <authorList>
            <consortium name="WormBaseParasite"/>
        </authorList>
    </citation>
    <scope>IDENTIFICATION</scope>
</reference>
<dbReference type="AlphaFoldDB" id="A0A183A9P8"/>
<protein>
    <submittedName>
        <fullName evidence="3">Fungal_trans domain-containing protein</fullName>
    </submittedName>
</protein>
<organism evidence="3">
    <name type="scientific">Echinostoma caproni</name>
    <dbReference type="NCBI Taxonomy" id="27848"/>
    <lineage>
        <taxon>Eukaryota</taxon>
        <taxon>Metazoa</taxon>
        <taxon>Spiralia</taxon>
        <taxon>Lophotrochozoa</taxon>
        <taxon>Platyhelminthes</taxon>
        <taxon>Trematoda</taxon>
        <taxon>Digenea</taxon>
        <taxon>Plagiorchiida</taxon>
        <taxon>Echinostomata</taxon>
        <taxon>Echinostomatoidea</taxon>
        <taxon>Echinostomatidae</taxon>
        <taxon>Echinostoma</taxon>
    </lineage>
</organism>
<dbReference type="WBParaSite" id="ECPE_0000368601-mRNA-1">
    <property type="protein sequence ID" value="ECPE_0000368601-mRNA-1"/>
    <property type="gene ID" value="ECPE_0000368601"/>
</dbReference>
<evidence type="ECO:0000313" key="3">
    <source>
        <dbReference type="WBParaSite" id="ECPE_0000368601-mRNA-1"/>
    </source>
</evidence>
<proteinExistence type="predicted"/>
<dbReference type="Proteomes" id="UP000272942">
    <property type="component" value="Unassembled WGS sequence"/>
</dbReference>
<sequence>MDPIYYCHISHPLILSSNILRAQPGDWKQNRNERGRRALTRKTLLHLIEAYLTIAQTARVQHRSRLGIIVMCKAMRTMHAEGATMSASRSNTVVKPDSANIDEYLQSAEKKSSLRRAHWPHHLTDLWMRCRIELIQCQLCEPRIPVRLKNMFEISVPEEPALEDNIQTGLEEAANCGEIRFYIKMNVLASKATARSSSSLTEEMKYLQIVDFLSLIALYKQADNLEHLWYRSSVVNEDEMFIALRLHDFAMLELCQSTTSNTEERIQKQIEKLLSLRNNIVNNLPFVFQRCLWSGIDDDATVGSTVQWQPNNFPMWSGLMQIQIRIAIALIRLAYDKEVTTITNNQMKNTEQIG</sequence>
<dbReference type="OrthoDB" id="10600714at2759"/>